<dbReference type="AlphaFoldDB" id="A0AAD7ZY52"/>
<proteinExistence type="predicted"/>
<dbReference type="Proteomes" id="UP001233999">
    <property type="component" value="Unassembled WGS sequence"/>
</dbReference>
<evidence type="ECO:0000259" key="1">
    <source>
        <dbReference type="PROSITE" id="PS50022"/>
    </source>
</evidence>
<reference evidence="2" key="2">
    <citation type="submission" date="2023-05" db="EMBL/GenBank/DDBJ databases">
        <authorList>
            <person name="Fouks B."/>
        </authorList>
    </citation>
    <scope>NUCLEOTIDE SEQUENCE</scope>
    <source>
        <strain evidence="2">Stay&amp;Tobe</strain>
        <tissue evidence="2">Testes</tissue>
    </source>
</reference>
<reference evidence="2" key="1">
    <citation type="journal article" date="2023" name="IScience">
        <title>Live-bearing cockroach genome reveals convergent evolutionary mechanisms linked to viviparity in insects and beyond.</title>
        <authorList>
            <person name="Fouks B."/>
            <person name="Harrison M.C."/>
            <person name="Mikhailova A.A."/>
            <person name="Marchal E."/>
            <person name="English S."/>
            <person name="Carruthers M."/>
            <person name="Jennings E.C."/>
            <person name="Chiamaka E.L."/>
            <person name="Frigard R.A."/>
            <person name="Pippel M."/>
            <person name="Attardo G.M."/>
            <person name="Benoit J.B."/>
            <person name="Bornberg-Bauer E."/>
            <person name="Tobe S.S."/>
        </authorList>
    </citation>
    <scope>NUCLEOTIDE SEQUENCE</scope>
    <source>
        <strain evidence="2">Stay&amp;Tobe</strain>
    </source>
</reference>
<keyword evidence="3" id="KW-1185">Reference proteome</keyword>
<dbReference type="PROSITE" id="PS50022">
    <property type="entry name" value="FA58C_3"/>
    <property type="match status" value="1"/>
</dbReference>
<dbReference type="SUPFAM" id="SSF49785">
    <property type="entry name" value="Galactose-binding domain-like"/>
    <property type="match status" value="1"/>
</dbReference>
<protein>
    <recommendedName>
        <fullName evidence="1">F5/8 type C domain-containing protein</fullName>
    </recommendedName>
</protein>
<accession>A0AAD7ZY52</accession>
<evidence type="ECO:0000313" key="3">
    <source>
        <dbReference type="Proteomes" id="UP001233999"/>
    </source>
</evidence>
<sequence>DEIVCKGSCVADQVLHCLNVAQQATGPCSRPLGLMSGSVHDWQLSASSSYPADRDPECHIKYARLHQPRGRAWCAKYKSPNEWILVDLGVA</sequence>
<feature type="non-terminal residue" evidence="2">
    <location>
        <position position="91"/>
    </location>
</feature>
<dbReference type="InterPro" id="IPR000421">
    <property type="entry name" value="FA58C"/>
</dbReference>
<organism evidence="2 3">
    <name type="scientific">Diploptera punctata</name>
    <name type="common">Pacific beetle cockroach</name>
    <dbReference type="NCBI Taxonomy" id="6984"/>
    <lineage>
        <taxon>Eukaryota</taxon>
        <taxon>Metazoa</taxon>
        <taxon>Ecdysozoa</taxon>
        <taxon>Arthropoda</taxon>
        <taxon>Hexapoda</taxon>
        <taxon>Insecta</taxon>
        <taxon>Pterygota</taxon>
        <taxon>Neoptera</taxon>
        <taxon>Polyneoptera</taxon>
        <taxon>Dictyoptera</taxon>
        <taxon>Blattodea</taxon>
        <taxon>Blaberoidea</taxon>
        <taxon>Blaberidae</taxon>
        <taxon>Diplopterinae</taxon>
        <taxon>Diploptera</taxon>
    </lineage>
</organism>
<dbReference type="EMBL" id="JASPKZ010005281">
    <property type="protein sequence ID" value="KAJ9589085.1"/>
    <property type="molecule type" value="Genomic_DNA"/>
</dbReference>
<feature type="non-terminal residue" evidence="2">
    <location>
        <position position="1"/>
    </location>
</feature>
<dbReference type="InterPro" id="IPR008979">
    <property type="entry name" value="Galactose-bd-like_sf"/>
</dbReference>
<name>A0AAD7ZY52_DIPPU</name>
<dbReference type="Gene3D" id="2.60.120.260">
    <property type="entry name" value="Galactose-binding domain-like"/>
    <property type="match status" value="1"/>
</dbReference>
<gene>
    <name evidence="2" type="ORF">L9F63_017630</name>
</gene>
<evidence type="ECO:0000313" key="2">
    <source>
        <dbReference type="EMBL" id="KAJ9589085.1"/>
    </source>
</evidence>
<comment type="caution">
    <text evidence="2">The sequence shown here is derived from an EMBL/GenBank/DDBJ whole genome shotgun (WGS) entry which is preliminary data.</text>
</comment>
<feature type="domain" description="F5/8 type C" evidence="1">
    <location>
        <begin position="28"/>
        <end position="91"/>
    </location>
</feature>